<reference evidence="2 3" key="1">
    <citation type="journal article" date="2012" name="New Phytol.">
        <title>Insight into trade-off between wood decay and parasitism from the genome of a fungal forest pathogen.</title>
        <authorList>
            <person name="Olson A."/>
            <person name="Aerts A."/>
            <person name="Asiegbu F."/>
            <person name="Belbahri L."/>
            <person name="Bouzid O."/>
            <person name="Broberg A."/>
            <person name="Canback B."/>
            <person name="Coutinho P.M."/>
            <person name="Cullen D."/>
            <person name="Dalman K."/>
            <person name="Deflorio G."/>
            <person name="van Diepen L.T."/>
            <person name="Dunand C."/>
            <person name="Duplessis S."/>
            <person name="Durling M."/>
            <person name="Gonthier P."/>
            <person name="Grimwood J."/>
            <person name="Fossdal C.G."/>
            <person name="Hansson D."/>
            <person name="Henrissat B."/>
            <person name="Hietala A."/>
            <person name="Himmelstrand K."/>
            <person name="Hoffmeister D."/>
            <person name="Hogberg N."/>
            <person name="James T.Y."/>
            <person name="Karlsson M."/>
            <person name="Kohler A."/>
            <person name="Kues U."/>
            <person name="Lee Y.H."/>
            <person name="Lin Y.C."/>
            <person name="Lind M."/>
            <person name="Lindquist E."/>
            <person name="Lombard V."/>
            <person name="Lucas S."/>
            <person name="Lunden K."/>
            <person name="Morin E."/>
            <person name="Murat C."/>
            <person name="Park J."/>
            <person name="Raffaello T."/>
            <person name="Rouze P."/>
            <person name="Salamov A."/>
            <person name="Schmutz J."/>
            <person name="Solheim H."/>
            <person name="Stahlberg J."/>
            <person name="Velez H."/>
            <person name="de Vries R.P."/>
            <person name="Wiebenga A."/>
            <person name="Woodward S."/>
            <person name="Yakovlev I."/>
            <person name="Garbelotto M."/>
            <person name="Martin F."/>
            <person name="Grigoriev I.V."/>
            <person name="Stenlid J."/>
        </authorList>
    </citation>
    <scope>NUCLEOTIDE SEQUENCE [LARGE SCALE GENOMIC DNA]</scope>
    <source>
        <strain evidence="2 3">TC 32-1</strain>
    </source>
</reference>
<dbReference type="GeneID" id="20675316"/>
<keyword evidence="3" id="KW-1185">Reference proteome</keyword>
<evidence type="ECO:0000313" key="3">
    <source>
        <dbReference type="Proteomes" id="UP000030671"/>
    </source>
</evidence>
<evidence type="ECO:0000256" key="1">
    <source>
        <dbReference type="SAM" id="MobiDB-lite"/>
    </source>
</evidence>
<dbReference type="OrthoDB" id="3265863at2759"/>
<proteinExistence type="predicted"/>
<feature type="region of interest" description="Disordered" evidence="1">
    <location>
        <begin position="157"/>
        <end position="216"/>
    </location>
</feature>
<gene>
    <name evidence="2" type="ORF">HETIRDRAFT_440995</name>
</gene>
<dbReference type="AlphaFoldDB" id="W4K0K3"/>
<sequence length="257" mass="27178">MGRPLFSSHARAPVVVVAPDHEYEHEHEHAGAGAGAHTHYEKWTYGAFDPDSDEFFEGAVYEAFLGPEDAINVSAADRDRDPEADADSQHEHELDTDDLPGGWGRRTRMLSPSERVLRLNELVIRASAVLPPSGPLDPDHPPVTAAEYFSPAAAASTTSTTTSSAGSSAPASPTQRARVHTSDITPIPLPSSVARAHPPPPREQSADPAAASTGTGTGTGAAYFLWPFPAAGALPRQPGEPARAHIPAARGPRWPVF</sequence>
<name>W4K0K3_HETIT</name>
<evidence type="ECO:0000313" key="2">
    <source>
        <dbReference type="EMBL" id="ETW78661.1"/>
    </source>
</evidence>
<dbReference type="KEGG" id="hir:HETIRDRAFT_440995"/>
<dbReference type="HOGENOM" id="CLU_1082046_0_0_1"/>
<protein>
    <submittedName>
        <fullName evidence="2">Uncharacterized protein</fullName>
    </submittedName>
</protein>
<feature type="region of interest" description="Disordered" evidence="1">
    <location>
        <begin position="235"/>
        <end position="257"/>
    </location>
</feature>
<feature type="region of interest" description="Disordered" evidence="1">
    <location>
        <begin position="77"/>
        <end position="107"/>
    </location>
</feature>
<organism evidence="2 3">
    <name type="scientific">Heterobasidion irregulare (strain TC 32-1)</name>
    <dbReference type="NCBI Taxonomy" id="747525"/>
    <lineage>
        <taxon>Eukaryota</taxon>
        <taxon>Fungi</taxon>
        <taxon>Dikarya</taxon>
        <taxon>Basidiomycota</taxon>
        <taxon>Agaricomycotina</taxon>
        <taxon>Agaricomycetes</taxon>
        <taxon>Russulales</taxon>
        <taxon>Bondarzewiaceae</taxon>
        <taxon>Heterobasidion</taxon>
        <taxon>Heterobasidion annosum species complex</taxon>
    </lineage>
</organism>
<dbReference type="RefSeq" id="XP_009548979.1">
    <property type="nucleotide sequence ID" value="XM_009550684.1"/>
</dbReference>
<accession>W4K0K3</accession>
<dbReference type="EMBL" id="KI925461">
    <property type="protein sequence ID" value="ETW78661.1"/>
    <property type="molecule type" value="Genomic_DNA"/>
</dbReference>
<dbReference type="InParanoid" id="W4K0K3"/>
<feature type="compositionally biased region" description="Basic and acidic residues" evidence="1">
    <location>
        <begin position="77"/>
        <end position="93"/>
    </location>
</feature>
<dbReference type="Proteomes" id="UP000030671">
    <property type="component" value="Unassembled WGS sequence"/>
</dbReference>
<feature type="compositionally biased region" description="Low complexity" evidence="1">
    <location>
        <begin position="157"/>
        <end position="174"/>
    </location>
</feature>